<gene>
    <name evidence="17" type="primary">LOC115815210</name>
</gene>
<feature type="transmembrane region" description="Helical" evidence="14">
    <location>
        <begin position="275"/>
        <end position="294"/>
    </location>
</feature>
<keyword evidence="16" id="KW-1185">Reference proteome</keyword>
<evidence type="ECO:0000313" key="17">
    <source>
        <dbReference type="RefSeq" id="XP_030634033.1"/>
    </source>
</evidence>
<evidence type="ECO:0000313" key="16">
    <source>
        <dbReference type="Proteomes" id="UP000504632"/>
    </source>
</evidence>
<evidence type="ECO:0000256" key="3">
    <source>
        <dbReference type="ARBA" id="ARBA00022606"/>
    </source>
</evidence>
<dbReference type="FunFam" id="1.20.1070.10:FF:000024">
    <property type="entry name" value="Olfactory receptor"/>
    <property type="match status" value="1"/>
</dbReference>
<dbReference type="InParanoid" id="A0A6J2VPS7"/>
<dbReference type="RefSeq" id="XP_030634033.1">
    <property type="nucleotide sequence ID" value="XM_030778173.1"/>
</dbReference>
<dbReference type="InterPro" id="IPR000276">
    <property type="entry name" value="GPCR_Rhodpsn"/>
</dbReference>
<evidence type="ECO:0000256" key="4">
    <source>
        <dbReference type="ARBA" id="ARBA00022692"/>
    </source>
</evidence>
<dbReference type="PANTHER" id="PTHR26451:SF854">
    <property type="entry name" value="ODORANT RECEPTOR-RELATED"/>
    <property type="match status" value="1"/>
</dbReference>
<proteinExistence type="inferred from homology"/>
<keyword evidence="9" id="KW-1015">Disulfide bond</keyword>
<name>A0A6J2VPS7_CHACN</name>
<comment type="subcellular location">
    <subcellularLocation>
        <location evidence="1 14">Cell membrane</location>
        <topology evidence="1 14">Multi-pass membrane protein</topology>
    </subcellularLocation>
</comment>
<dbReference type="PRINTS" id="PR00245">
    <property type="entry name" value="OLFACTORYR"/>
</dbReference>
<organism evidence="16 17">
    <name type="scientific">Chanos chanos</name>
    <name type="common">Milkfish</name>
    <name type="synonym">Mugil chanos</name>
    <dbReference type="NCBI Taxonomy" id="29144"/>
    <lineage>
        <taxon>Eukaryota</taxon>
        <taxon>Metazoa</taxon>
        <taxon>Chordata</taxon>
        <taxon>Craniata</taxon>
        <taxon>Vertebrata</taxon>
        <taxon>Euteleostomi</taxon>
        <taxon>Actinopterygii</taxon>
        <taxon>Neopterygii</taxon>
        <taxon>Teleostei</taxon>
        <taxon>Ostariophysi</taxon>
        <taxon>Gonorynchiformes</taxon>
        <taxon>Chanidae</taxon>
        <taxon>Chanos</taxon>
    </lineage>
</organism>
<reference evidence="17" key="1">
    <citation type="submission" date="2025-08" db="UniProtKB">
        <authorList>
            <consortium name="RefSeq"/>
        </authorList>
    </citation>
    <scope>IDENTIFICATION</scope>
</reference>
<feature type="domain" description="G-protein coupled receptors family 1 profile" evidence="15">
    <location>
        <begin position="42"/>
        <end position="292"/>
    </location>
</feature>
<keyword evidence="11" id="KW-0325">Glycoprotein</keyword>
<dbReference type="OrthoDB" id="9615015at2759"/>
<keyword evidence="10 13" id="KW-0675">Receptor</keyword>
<dbReference type="PRINTS" id="PR00237">
    <property type="entry name" value="GPCRRHODOPSN"/>
</dbReference>
<dbReference type="GO" id="GO:0005886">
    <property type="term" value="C:plasma membrane"/>
    <property type="evidence" value="ECO:0007669"/>
    <property type="project" value="UniProtKB-SubCell"/>
</dbReference>
<comment type="similarity">
    <text evidence="13">Belongs to the G-protein coupled receptor 1 family.</text>
</comment>
<keyword evidence="8 14" id="KW-0472">Membrane</keyword>
<evidence type="ECO:0000256" key="1">
    <source>
        <dbReference type="ARBA" id="ARBA00004651"/>
    </source>
</evidence>
<sequence length="329" mass="36917">MANATLDVLNVNFMLNTLDLSLTSSYVTCAVGILIYSFTLICNLLLLLIIICNRTLHEPMYYLLFNLSLNDLIGISAVVPKVIYDLMFQSSLISYPACVIQAWCLHIYGGATLLILSVMAFDRFIAICHPLRYHSLISKRTVKWLIILIWLTDFALVGALFGLTLHFPVCRTLLVTIYCDNVSLLRLTCATDITVNNIYGLFITGLFHGIGLFSVVFSYTQILLACFKGNDSDSKSKALHTCATHLLVFLIYELSGFAVVLVYRAPYSPPNLQKFMGMTFVIFPPSLNPIIYGVKTREIKVKMKQSYKKIILSLNAKNMSKTKKTLSSQ</sequence>
<feature type="transmembrane region" description="Helical" evidence="14">
    <location>
        <begin position="25"/>
        <end position="49"/>
    </location>
</feature>
<evidence type="ECO:0000256" key="14">
    <source>
        <dbReference type="RuleBase" id="RU363047"/>
    </source>
</evidence>
<dbReference type="InterPro" id="IPR052921">
    <property type="entry name" value="GPCR1_Superfamily_Member"/>
</dbReference>
<keyword evidence="3 14" id="KW-0716">Sensory transduction</keyword>
<evidence type="ECO:0000256" key="7">
    <source>
        <dbReference type="ARBA" id="ARBA00023040"/>
    </source>
</evidence>
<feature type="transmembrane region" description="Helical" evidence="14">
    <location>
        <begin position="142"/>
        <end position="165"/>
    </location>
</feature>
<dbReference type="SUPFAM" id="SSF81321">
    <property type="entry name" value="Family A G protein-coupled receptor-like"/>
    <property type="match status" value="1"/>
</dbReference>
<keyword evidence="4 13" id="KW-0812">Transmembrane</keyword>
<evidence type="ECO:0000256" key="5">
    <source>
        <dbReference type="ARBA" id="ARBA00022725"/>
    </source>
</evidence>
<keyword evidence="12 13" id="KW-0807">Transducer</keyword>
<accession>A0A6J2VPS7</accession>
<dbReference type="InterPro" id="IPR017452">
    <property type="entry name" value="GPCR_Rhodpsn_7TM"/>
</dbReference>
<feature type="transmembrane region" description="Helical" evidence="14">
    <location>
        <begin position="206"/>
        <end position="227"/>
    </location>
</feature>
<dbReference type="Pfam" id="PF13853">
    <property type="entry name" value="7tm_4"/>
    <property type="match status" value="1"/>
</dbReference>
<dbReference type="PROSITE" id="PS00237">
    <property type="entry name" value="G_PROTEIN_RECEP_F1_1"/>
    <property type="match status" value="1"/>
</dbReference>
<evidence type="ECO:0000256" key="11">
    <source>
        <dbReference type="ARBA" id="ARBA00023180"/>
    </source>
</evidence>
<dbReference type="Proteomes" id="UP000504632">
    <property type="component" value="Chromosome 6"/>
</dbReference>
<dbReference type="PANTHER" id="PTHR26451">
    <property type="entry name" value="G_PROTEIN_RECEP_F1_2 DOMAIN-CONTAINING PROTEIN"/>
    <property type="match status" value="1"/>
</dbReference>
<dbReference type="GeneID" id="115815210"/>
<evidence type="ECO:0000256" key="6">
    <source>
        <dbReference type="ARBA" id="ARBA00022989"/>
    </source>
</evidence>
<dbReference type="GO" id="GO:0004984">
    <property type="term" value="F:olfactory receptor activity"/>
    <property type="evidence" value="ECO:0007669"/>
    <property type="project" value="InterPro"/>
</dbReference>
<dbReference type="GO" id="GO:0004930">
    <property type="term" value="F:G protein-coupled receptor activity"/>
    <property type="evidence" value="ECO:0007669"/>
    <property type="project" value="UniProtKB-KW"/>
</dbReference>
<evidence type="ECO:0000256" key="10">
    <source>
        <dbReference type="ARBA" id="ARBA00023170"/>
    </source>
</evidence>
<dbReference type="InterPro" id="IPR000725">
    <property type="entry name" value="Olfact_rcpt"/>
</dbReference>
<evidence type="ECO:0000256" key="13">
    <source>
        <dbReference type="RuleBase" id="RU000688"/>
    </source>
</evidence>
<feature type="transmembrane region" description="Helical" evidence="14">
    <location>
        <begin position="61"/>
        <end position="80"/>
    </location>
</feature>
<evidence type="ECO:0000256" key="12">
    <source>
        <dbReference type="ARBA" id="ARBA00023224"/>
    </source>
</evidence>
<dbReference type="Gene3D" id="1.20.1070.10">
    <property type="entry name" value="Rhodopsin 7-helix transmembrane proteins"/>
    <property type="match status" value="1"/>
</dbReference>
<evidence type="ECO:0000259" key="15">
    <source>
        <dbReference type="PROSITE" id="PS50262"/>
    </source>
</evidence>
<keyword evidence="7 13" id="KW-0297">G-protein coupled receptor</keyword>
<evidence type="ECO:0000256" key="9">
    <source>
        <dbReference type="ARBA" id="ARBA00023157"/>
    </source>
</evidence>
<evidence type="ECO:0000256" key="2">
    <source>
        <dbReference type="ARBA" id="ARBA00022475"/>
    </source>
</evidence>
<dbReference type="GO" id="GO:0005549">
    <property type="term" value="F:odorant binding"/>
    <property type="evidence" value="ECO:0007669"/>
    <property type="project" value="TreeGrafter"/>
</dbReference>
<keyword evidence="6 14" id="KW-1133">Transmembrane helix</keyword>
<protein>
    <recommendedName>
        <fullName evidence="14">Olfactory receptor</fullName>
    </recommendedName>
</protein>
<dbReference type="PROSITE" id="PS50262">
    <property type="entry name" value="G_PROTEIN_RECEP_F1_2"/>
    <property type="match status" value="1"/>
</dbReference>
<evidence type="ECO:0000256" key="8">
    <source>
        <dbReference type="ARBA" id="ARBA00023136"/>
    </source>
</evidence>
<dbReference type="AlphaFoldDB" id="A0A6J2VPS7"/>
<feature type="transmembrane region" description="Helical" evidence="14">
    <location>
        <begin position="100"/>
        <end position="121"/>
    </location>
</feature>
<keyword evidence="5 14" id="KW-0552">Olfaction</keyword>
<feature type="transmembrane region" description="Helical" evidence="14">
    <location>
        <begin position="239"/>
        <end position="263"/>
    </location>
</feature>
<keyword evidence="2 14" id="KW-1003">Cell membrane</keyword>